<accession>A0AAN9M850</accession>
<dbReference type="Proteomes" id="UP001367508">
    <property type="component" value="Unassembled WGS sequence"/>
</dbReference>
<protein>
    <submittedName>
        <fullName evidence="1">Uncharacterized protein</fullName>
    </submittedName>
</protein>
<gene>
    <name evidence="1" type="ORF">VNO77_08041</name>
</gene>
<organism evidence="1 2">
    <name type="scientific">Canavalia gladiata</name>
    <name type="common">Sword bean</name>
    <name type="synonym">Dolichos gladiatus</name>
    <dbReference type="NCBI Taxonomy" id="3824"/>
    <lineage>
        <taxon>Eukaryota</taxon>
        <taxon>Viridiplantae</taxon>
        <taxon>Streptophyta</taxon>
        <taxon>Embryophyta</taxon>
        <taxon>Tracheophyta</taxon>
        <taxon>Spermatophyta</taxon>
        <taxon>Magnoliopsida</taxon>
        <taxon>eudicotyledons</taxon>
        <taxon>Gunneridae</taxon>
        <taxon>Pentapetalae</taxon>
        <taxon>rosids</taxon>
        <taxon>fabids</taxon>
        <taxon>Fabales</taxon>
        <taxon>Fabaceae</taxon>
        <taxon>Papilionoideae</taxon>
        <taxon>50 kb inversion clade</taxon>
        <taxon>NPAAA clade</taxon>
        <taxon>indigoferoid/millettioid clade</taxon>
        <taxon>Phaseoleae</taxon>
        <taxon>Canavalia</taxon>
    </lineage>
</organism>
<evidence type="ECO:0000313" key="2">
    <source>
        <dbReference type="Proteomes" id="UP001367508"/>
    </source>
</evidence>
<proteinExistence type="predicted"/>
<dbReference type="EMBL" id="JAYMYQ010000002">
    <property type="protein sequence ID" value="KAK7350020.1"/>
    <property type="molecule type" value="Genomic_DNA"/>
</dbReference>
<name>A0AAN9M850_CANGL</name>
<keyword evidence="2" id="KW-1185">Reference proteome</keyword>
<dbReference type="AlphaFoldDB" id="A0AAN9M850"/>
<comment type="caution">
    <text evidence="1">The sequence shown here is derived from an EMBL/GenBank/DDBJ whole genome shotgun (WGS) entry which is preliminary data.</text>
</comment>
<reference evidence="1 2" key="1">
    <citation type="submission" date="2024-01" db="EMBL/GenBank/DDBJ databases">
        <title>The genomes of 5 underutilized Papilionoideae crops provide insights into root nodulation and disease resistanc.</title>
        <authorList>
            <person name="Jiang F."/>
        </authorList>
    </citation>
    <scope>NUCLEOTIDE SEQUENCE [LARGE SCALE GENOMIC DNA]</scope>
    <source>
        <strain evidence="1">LVBAO_FW01</strain>
        <tissue evidence="1">Leaves</tissue>
    </source>
</reference>
<evidence type="ECO:0000313" key="1">
    <source>
        <dbReference type="EMBL" id="KAK7350020.1"/>
    </source>
</evidence>
<sequence>MRVQLQAKIEGQLFQGSTCGKGSQAFLYCKSWLYFYEGSSWAQRHGKNKQHYMTLRFSIRLFISLVLSRVHQEHRLYGSSPTVDTVIGFPNQGDRLVLHGSGLGIEPGYQHPHTNNGWDSTCHCP</sequence>